<proteinExistence type="predicted"/>
<evidence type="ECO:0000259" key="3">
    <source>
        <dbReference type="Pfam" id="PF00588"/>
    </source>
</evidence>
<dbReference type="GO" id="GO:0006396">
    <property type="term" value="P:RNA processing"/>
    <property type="evidence" value="ECO:0007669"/>
    <property type="project" value="InterPro"/>
</dbReference>
<evidence type="ECO:0000313" key="5">
    <source>
        <dbReference type="Proteomes" id="UP000675881"/>
    </source>
</evidence>
<dbReference type="PANTHER" id="PTHR43191:SF2">
    <property type="entry name" value="RRNA METHYLTRANSFERASE 3, MITOCHONDRIAL"/>
    <property type="match status" value="1"/>
</dbReference>
<feature type="domain" description="tRNA/rRNA methyltransferase SpoU type" evidence="3">
    <location>
        <begin position="166"/>
        <end position="230"/>
    </location>
</feature>
<dbReference type="SUPFAM" id="SSF75217">
    <property type="entry name" value="alpha/beta knot"/>
    <property type="match status" value="1"/>
</dbReference>
<evidence type="ECO:0000313" key="4">
    <source>
        <dbReference type="EMBL" id="CAF2824420.1"/>
    </source>
</evidence>
<dbReference type="Gene3D" id="3.40.1280.10">
    <property type="match status" value="1"/>
</dbReference>
<sequence>MLARSVHKAHSILRTLSTLNVNSAVEPIHKNIKNELALPRFTKVEGWAKEGDPNIKILKGIFSPIGQSLKSQGKLVILEGKRLIVDALNLGLVPSHLLFSRFDLLKDIPLSTKNDDSSERIQLYQTSYRLIKEWSSLTTPTGLMAAFSREDIISLASKSSHTQLPMVLILDNVRNPDNMGAILRSAAASGVSKIIATHGCVDVWNDKCIRGGCGAHFMLPLLTNIKWDLIHRHVPRIANTALADLHRKSEKGIGSELEIRKTVENLMAHCVSEYRVSDAESPGDYLDSSYFEESILSQYASLDIKSSGETQGISPQARNDCLIIKV</sequence>
<dbReference type="InterPro" id="IPR029028">
    <property type="entry name" value="Alpha/beta_knot_MTases"/>
</dbReference>
<dbReference type="GO" id="GO:0032259">
    <property type="term" value="P:methylation"/>
    <property type="evidence" value="ECO:0007669"/>
    <property type="project" value="UniProtKB-KW"/>
</dbReference>
<accession>A0A7R8CHI2</accession>
<dbReference type="InterPro" id="IPR029064">
    <property type="entry name" value="Ribosomal_eL30-like_sf"/>
</dbReference>
<dbReference type="GO" id="GO:0008173">
    <property type="term" value="F:RNA methyltransferase activity"/>
    <property type="evidence" value="ECO:0007669"/>
    <property type="project" value="InterPro"/>
</dbReference>
<reference evidence="4" key="1">
    <citation type="submission" date="2021-02" db="EMBL/GenBank/DDBJ databases">
        <authorList>
            <person name="Bekaert M."/>
        </authorList>
    </citation>
    <scope>NUCLEOTIDE SEQUENCE</scope>
    <source>
        <strain evidence="4">IoA-00</strain>
    </source>
</reference>
<dbReference type="InterPro" id="IPR051259">
    <property type="entry name" value="rRNA_Methyltransferase"/>
</dbReference>
<keyword evidence="1 4" id="KW-0489">Methyltransferase</keyword>
<dbReference type="EMBL" id="HG994592">
    <property type="protein sequence ID" value="CAF2824420.1"/>
    <property type="molecule type" value="Genomic_DNA"/>
</dbReference>
<dbReference type="InterPro" id="IPR029026">
    <property type="entry name" value="tRNA_m1G_MTases_N"/>
</dbReference>
<keyword evidence="2 4" id="KW-0808">Transferase</keyword>
<keyword evidence="5" id="KW-1185">Reference proteome</keyword>
<evidence type="ECO:0000256" key="2">
    <source>
        <dbReference type="ARBA" id="ARBA00022679"/>
    </source>
</evidence>
<dbReference type="InterPro" id="IPR001537">
    <property type="entry name" value="SpoU_MeTrfase"/>
</dbReference>
<organism evidence="4 5">
    <name type="scientific">Lepeophtheirus salmonis</name>
    <name type="common">Salmon louse</name>
    <name type="synonym">Caligus salmonis</name>
    <dbReference type="NCBI Taxonomy" id="72036"/>
    <lineage>
        <taxon>Eukaryota</taxon>
        <taxon>Metazoa</taxon>
        <taxon>Ecdysozoa</taxon>
        <taxon>Arthropoda</taxon>
        <taxon>Crustacea</taxon>
        <taxon>Multicrustacea</taxon>
        <taxon>Hexanauplia</taxon>
        <taxon>Copepoda</taxon>
        <taxon>Siphonostomatoida</taxon>
        <taxon>Caligidae</taxon>
        <taxon>Lepeophtheirus</taxon>
    </lineage>
</organism>
<dbReference type="PANTHER" id="PTHR43191">
    <property type="entry name" value="RRNA METHYLTRANSFERASE 3"/>
    <property type="match status" value="1"/>
</dbReference>
<dbReference type="Pfam" id="PF00588">
    <property type="entry name" value="SpoU_methylase"/>
    <property type="match status" value="1"/>
</dbReference>
<name>A0A7R8CHI2_LEPSM</name>
<evidence type="ECO:0000256" key="1">
    <source>
        <dbReference type="ARBA" id="ARBA00022603"/>
    </source>
</evidence>
<gene>
    <name evidence="4" type="ORF">LSAA_3998</name>
</gene>
<dbReference type="Proteomes" id="UP000675881">
    <property type="component" value="Chromosome 13"/>
</dbReference>
<dbReference type="GO" id="GO:0003723">
    <property type="term" value="F:RNA binding"/>
    <property type="evidence" value="ECO:0007669"/>
    <property type="project" value="InterPro"/>
</dbReference>
<dbReference type="OrthoDB" id="270651at2759"/>
<dbReference type="EC" id="2.1.1.-" evidence="4"/>
<dbReference type="AlphaFoldDB" id="A0A7R8CHI2"/>
<dbReference type="Gene3D" id="3.30.1330.30">
    <property type="match status" value="1"/>
</dbReference>
<protein>
    <submittedName>
        <fullName evidence="4">RNMTL1</fullName>
        <ecNumber evidence="4">2.1.1.-</ecNumber>
    </submittedName>
</protein>
<dbReference type="SUPFAM" id="SSF55315">
    <property type="entry name" value="L30e-like"/>
    <property type="match status" value="1"/>
</dbReference>